<accession>A0A139X7W1</accession>
<proteinExistence type="predicted"/>
<organism evidence="1 2">
    <name type="scientific">Scytonema hofmannii PCC 7110</name>
    <dbReference type="NCBI Taxonomy" id="128403"/>
    <lineage>
        <taxon>Bacteria</taxon>
        <taxon>Bacillati</taxon>
        <taxon>Cyanobacteriota</taxon>
        <taxon>Cyanophyceae</taxon>
        <taxon>Nostocales</taxon>
        <taxon>Scytonemataceae</taxon>
        <taxon>Scytonema</taxon>
    </lineage>
</organism>
<comment type="caution">
    <text evidence="1">The sequence shown here is derived from an EMBL/GenBank/DDBJ whole genome shotgun (WGS) entry which is preliminary data.</text>
</comment>
<gene>
    <name evidence="1" type="ORF">WA1_24465</name>
</gene>
<evidence type="ECO:0000313" key="1">
    <source>
        <dbReference type="EMBL" id="KYC40784.1"/>
    </source>
</evidence>
<evidence type="ECO:0000313" key="2">
    <source>
        <dbReference type="Proteomes" id="UP000076925"/>
    </source>
</evidence>
<dbReference type="EMBL" id="ANNX02000026">
    <property type="protein sequence ID" value="KYC40784.1"/>
    <property type="molecule type" value="Genomic_DNA"/>
</dbReference>
<name>A0A139X7W1_9CYAN</name>
<reference evidence="1 2" key="1">
    <citation type="journal article" date="2013" name="Genome Biol. Evol.">
        <title>Genomes of Stigonematalean cyanobacteria (subsection V) and the evolution of oxygenic photosynthesis from prokaryotes to plastids.</title>
        <authorList>
            <person name="Dagan T."/>
            <person name="Roettger M."/>
            <person name="Stucken K."/>
            <person name="Landan G."/>
            <person name="Koch R."/>
            <person name="Major P."/>
            <person name="Gould S.B."/>
            <person name="Goremykin V.V."/>
            <person name="Rippka R."/>
            <person name="Tandeau de Marsac N."/>
            <person name="Gugger M."/>
            <person name="Lockhart P.J."/>
            <person name="Allen J.F."/>
            <person name="Brune I."/>
            <person name="Maus I."/>
            <person name="Puhler A."/>
            <person name="Martin W.F."/>
        </authorList>
    </citation>
    <scope>NUCLEOTIDE SEQUENCE [LARGE SCALE GENOMIC DNA]</scope>
    <source>
        <strain evidence="1 2">PCC 7110</strain>
    </source>
</reference>
<dbReference type="Proteomes" id="UP000076925">
    <property type="component" value="Unassembled WGS sequence"/>
</dbReference>
<dbReference type="AlphaFoldDB" id="A0A139X7W1"/>
<protein>
    <submittedName>
        <fullName evidence="1">Uncharacterized protein</fullName>
    </submittedName>
</protein>
<sequence length="84" mass="9216">MGTNGGNFRYLNGKTGNGFVNLVTDDKLSGTRWIMIPRGSGFQFFCNGDGSENLTWLDGITEHCKVGLANSRELSGTFWHVVSQ</sequence>
<keyword evidence="2" id="KW-1185">Reference proteome</keyword>